<evidence type="ECO:0000256" key="1">
    <source>
        <dbReference type="SAM" id="MobiDB-lite"/>
    </source>
</evidence>
<dbReference type="InterPro" id="IPR036420">
    <property type="entry name" value="BRCT_dom_sf"/>
</dbReference>
<feature type="domain" description="BRCT" evidence="2">
    <location>
        <begin position="576"/>
        <end position="599"/>
    </location>
</feature>
<feature type="compositionally biased region" description="Low complexity" evidence="1">
    <location>
        <begin position="214"/>
        <end position="234"/>
    </location>
</feature>
<dbReference type="AlphaFoldDB" id="A0AAX4KBI0"/>
<feature type="compositionally biased region" description="Basic and acidic residues" evidence="1">
    <location>
        <begin position="77"/>
        <end position="87"/>
    </location>
</feature>
<name>A0AAX4KBI0_9TREE</name>
<reference evidence="3 4" key="1">
    <citation type="submission" date="2024-01" db="EMBL/GenBank/DDBJ databases">
        <title>Comparative genomics of Cryptococcus and Kwoniella reveals pathogenesis evolution and contrasting modes of karyotype evolution via chromosome fusion or intercentromeric recombination.</title>
        <authorList>
            <person name="Coelho M.A."/>
            <person name="David-Palma M."/>
            <person name="Shea T."/>
            <person name="Bowers K."/>
            <person name="McGinley-Smith S."/>
            <person name="Mohammad A.W."/>
            <person name="Gnirke A."/>
            <person name="Yurkov A.M."/>
            <person name="Nowrousian M."/>
            <person name="Sun S."/>
            <person name="Cuomo C.A."/>
            <person name="Heitman J."/>
        </authorList>
    </citation>
    <scope>NUCLEOTIDE SEQUENCE [LARGE SCALE GENOMIC DNA]</scope>
    <source>
        <strain evidence="3 4">PYCC6329</strain>
    </source>
</reference>
<dbReference type="RefSeq" id="XP_066081813.1">
    <property type="nucleotide sequence ID" value="XM_066225716.1"/>
</dbReference>
<feature type="compositionally biased region" description="Low complexity" evidence="1">
    <location>
        <begin position="334"/>
        <end position="343"/>
    </location>
</feature>
<feature type="compositionally biased region" description="Basic and acidic residues" evidence="1">
    <location>
        <begin position="346"/>
        <end position="359"/>
    </location>
</feature>
<sequence>MSSGSSPTNIKPKKTLILKNNRPGLFDDMVFYLHEYRGNYKGQGKDMFMVKQEILTNGGRTTHSPTDPDLTHILVPPDRESRSRDEDQSSILNLREIQNQTYNHAKTKEEVAVWDIPNLVLFFGQHLNEDGEIIKEPEVPVLRMSWVLRCVWRGQVLCEEDDDWDGQYLRARIFPDFQYRPRLDIRPIQAIQMGGEGVTNAHLDFACQMSSGGTTSYSARSTHTSATASTLSSSYQPRKSLSDRDVRDQAFPPKDWTRNAPTRPTKSNRWSTLTGALTRQQDDTQQPKSPMLPKANEAATTTVNQADSHLLEQGSSRQAVIREHWSPVASLSNKSSSQSPGHQHSSKPETSRGESKMKETYIPMTPVSSVGSVSRYGPNKKRDSPADKPALALAKDPRPKRRKVQVHQVTEEERPPTPPLPEKWQTIPPTPEKAKSQLLSPPETLMEAQLTDPNRSAPGDDKNTKTLRSTISRSDSKSKSVTPSISSRTTQASPCVQSDLSKIFSNGRPMTFYVHQCGFATEFCIKSGGGVIHPIEYASTIIFQRSAANRSQREKCTAEEEDILDGVELRGDWQVVISSRWVEDCLRQGVRIPDDDYKITKVPRDMSLPVCVPPNDRLEENRQMMPEMEVEMSDKGDDDHHDESESESVIWLDENKPAFAVRPIIWRRKSCTNLMPQMPSLPPRFFP</sequence>
<dbReference type="SUPFAM" id="SSF52113">
    <property type="entry name" value="BRCT domain"/>
    <property type="match status" value="2"/>
</dbReference>
<feature type="compositionally biased region" description="Low complexity" evidence="1">
    <location>
        <begin position="468"/>
        <end position="489"/>
    </location>
</feature>
<gene>
    <name evidence="3" type="ORF">V865_001902</name>
</gene>
<organism evidence="3 4">
    <name type="scientific">Kwoniella europaea PYCC6329</name>
    <dbReference type="NCBI Taxonomy" id="1423913"/>
    <lineage>
        <taxon>Eukaryota</taxon>
        <taxon>Fungi</taxon>
        <taxon>Dikarya</taxon>
        <taxon>Basidiomycota</taxon>
        <taxon>Agaricomycotina</taxon>
        <taxon>Tremellomycetes</taxon>
        <taxon>Tremellales</taxon>
        <taxon>Cryptococcaceae</taxon>
        <taxon>Kwoniella</taxon>
    </lineage>
</organism>
<evidence type="ECO:0000259" key="2">
    <source>
        <dbReference type="PROSITE" id="PS50172"/>
    </source>
</evidence>
<protein>
    <recommendedName>
        <fullName evidence="2">BRCT domain-containing protein</fullName>
    </recommendedName>
</protein>
<feature type="region of interest" description="Disordered" evidence="1">
    <location>
        <begin position="629"/>
        <end position="648"/>
    </location>
</feature>
<dbReference type="KEGG" id="ker:91100706"/>
<feature type="compositionally biased region" description="Basic and acidic residues" evidence="1">
    <location>
        <begin position="632"/>
        <end position="643"/>
    </location>
</feature>
<feature type="domain" description="BRCT" evidence="2">
    <location>
        <begin position="21"/>
        <end position="161"/>
    </location>
</feature>
<proteinExistence type="predicted"/>
<feature type="region of interest" description="Disordered" evidence="1">
    <location>
        <begin position="58"/>
        <end position="89"/>
    </location>
</feature>
<feature type="region of interest" description="Disordered" evidence="1">
    <location>
        <begin position="327"/>
        <end position="493"/>
    </location>
</feature>
<evidence type="ECO:0000313" key="4">
    <source>
        <dbReference type="Proteomes" id="UP001358614"/>
    </source>
</evidence>
<feature type="compositionally biased region" description="Polar residues" evidence="1">
    <location>
        <begin position="259"/>
        <end position="272"/>
    </location>
</feature>
<accession>A0AAX4KBI0</accession>
<evidence type="ECO:0000313" key="3">
    <source>
        <dbReference type="EMBL" id="WWD03846.1"/>
    </source>
</evidence>
<dbReference type="InterPro" id="IPR001357">
    <property type="entry name" value="BRCT_dom"/>
</dbReference>
<dbReference type="PROSITE" id="PS50172">
    <property type="entry name" value="BRCT"/>
    <property type="match status" value="2"/>
</dbReference>
<dbReference type="Proteomes" id="UP001358614">
    <property type="component" value="Chromosome 1"/>
</dbReference>
<dbReference type="EMBL" id="CP144089">
    <property type="protein sequence ID" value="WWD03846.1"/>
    <property type="molecule type" value="Genomic_DNA"/>
</dbReference>
<keyword evidence="4" id="KW-1185">Reference proteome</keyword>
<dbReference type="GeneID" id="91100706"/>
<feature type="region of interest" description="Disordered" evidence="1">
    <location>
        <begin position="214"/>
        <end position="272"/>
    </location>
</feature>
<dbReference type="Gene3D" id="3.40.50.10190">
    <property type="entry name" value="BRCT domain"/>
    <property type="match status" value="1"/>
</dbReference>